<sequence>MSASEPDAAPAPPRPSRRPRHGHEAVPSLPDEVIVEHILTRVPAAATVRFRAVCRRWRAALTSDHFVQAYQAVRRAAALLQPPEIFFFAPGAAAGSTSFYSSRLTQEDASSPARELVTVGDLRASDLVLSGTKPCRGLTLLYQPGECAYHVCNLSTGEHVSLPPCALAMSVQVYGPCVLSSTGLGFHPAAGEHIVVRLFEDWGKQQRCEVYGLRSGGWRPLAGLAPPHAAKGLDGRPPVFVDGHFYWHIYTTTNFSGSEEQLYRTPEPILSLSVDTERFGWVRPPAERARHVFHLAELDGQLCAAVDTRLVDGRYELWVRPAGPTAAPSWSLCCRISLASLPRPMREALSRGFRVLPLACSWAGKILLATSCHEVYAYDPERNSVDRVFSVREYMDAPREPELLLNIAMHEETVTGVPCRILAGDDVGNLKMKLGRTTVARQGGGPSDWRTRDLTVTGQQQVQRMLSFAVAVFHDIVNNHN</sequence>
<proteinExistence type="predicted"/>
<protein>
    <recommendedName>
        <fullName evidence="2">F-box domain-containing protein</fullName>
    </recommendedName>
</protein>
<dbReference type="SUPFAM" id="SSF81383">
    <property type="entry name" value="F-box domain"/>
    <property type="match status" value="1"/>
</dbReference>
<dbReference type="PANTHER" id="PTHR31672">
    <property type="entry name" value="BNACNNG10540D PROTEIN"/>
    <property type="match status" value="1"/>
</dbReference>
<dbReference type="Pfam" id="PF00646">
    <property type="entry name" value="F-box"/>
    <property type="match status" value="1"/>
</dbReference>
<gene>
    <name evidence="3" type="ORF">PVAP13_1KG120777</name>
</gene>
<accession>A0A8T0XI10</accession>
<dbReference type="InterPro" id="IPR050796">
    <property type="entry name" value="SCF_F-box_component"/>
</dbReference>
<dbReference type="NCBIfam" id="TIGR01640">
    <property type="entry name" value="F_box_assoc_1"/>
    <property type="match status" value="1"/>
</dbReference>
<dbReference type="Gene3D" id="1.20.1280.50">
    <property type="match status" value="1"/>
</dbReference>
<feature type="region of interest" description="Disordered" evidence="1">
    <location>
        <begin position="1"/>
        <end position="27"/>
    </location>
</feature>
<dbReference type="Pfam" id="PF08268">
    <property type="entry name" value="FBA_3"/>
    <property type="match status" value="1"/>
</dbReference>
<name>A0A8T0XI10_PANVG</name>
<dbReference type="InterPro" id="IPR036047">
    <property type="entry name" value="F-box-like_dom_sf"/>
</dbReference>
<dbReference type="CDD" id="cd22157">
    <property type="entry name" value="F-box_AtFBW1-like"/>
    <property type="match status" value="1"/>
</dbReference>
<evidence type="ECO:0000313" key="3">
    <source>
        <dbReference type="EMBL" id="KAG2656974.1"/>
    </source>
</evidence>
<feature type="domain" description="F-box" evidence="2">
    <location>
        <begin position="29"/>
        <end position="70"/>
    </location>
</feature>
<dbReference type="InterPro" id="IPR013187">
    <property type="entry name" value="F-box-assoc_dom_typ3"/>
</dbReference>
<evidence type="ECO:0000313" key="4">
    <source>
        <dbReference type="Proteomes" id="UP000823388"/>
    </source>
</evidence>
<evidence type="ECO:0000256" key="1">
    <source>
        <dbReference type="SAM" id="MobiDB-lite"/>
    </source>
</evidence>
<dbReference type="EMBL" id="CM029037">
    <property type="protein sequence ID" value="KAG2656974.1"/>
    <property type="molecule type" value="Genomic_DNA"/>
</dbReference>
<organism evidence="3 4">
    <name type="scientific">Panicum virgatum</name>
    <name type="common">Blackwell switchgrass</name>
    <dbReference type="NCBI Taxonomy" id="38727"/>
    <lineage>
        <taxon>Eukaryota</taxon>
        <taxon>Viridiplantae</taxon>
        <taxon>Streptophyta</taxon>
        <taxon>Embryophyta</taxon>
        <taxon>Tracheophyta</taxon>
        <taxon>Spermatophyta</taxon>
        <taxon>Magnoliopsida</taxon>
        <taxon>Liliopsida</taxon>
        <taxon>Poales</taxon>
        <taxon>Poaceae</taxon>
        <taxon>PACMAD clade</taxon>
        <taxon>Panicoideae</taxon>
        <taxon>Panicodae</taxon>
        <taxon>Paniceae</taxon>
        <taxon>Panicinae</taxon>
        <taxon>Panicum</taxon>
        <taxon>Panicum sect. Hiantes</taxon>
    </lineage>
</organism>
<dbReference type="AlphaFoldDB" id="A0A8T0XI10"/>
<keyword evidence="4" id="KW-1185">Reference proteome</keyword>
<reference evidence="3" key="1">
    <citation type="submission" date="2020-05" db="EMBL/GenBank/DDBJ databases">
        <title>WGS assembly of Panicum virgatum.</title>
        <authorList>
            <person name="Lovell J.T."/>
            <person name="Jenkins J."/>
            <person name="Shu S."/>
            <person name="Juenger T.E."/>
            <person name="Schmutz J."/>
        </authorList>
    </citation>
    <scope>NUCLEOTIDE SEQUENCE</scope>
    <source>
        <strain evidence="3">AP13</strain>
    </source>
</reference>
<dbReference type="InterPro" id="IPR001810">
    <property type="entry name" value="F-box_dom"/>
</dbReference>
<evidence type="ECO:0000259" key="2">
    <source>
        <dbReference type="SMART" id="SM00256"/>
    </source>
</evidence>
<dbReference type="SMART" id="SM00256">
    <property type="entry name" value="FBOX"/>
    <property type="match status" value="1"/>
</dbReference>
<dbReference type="Proteomes" id="UP000823388">
    <property type="component" value="Chromosome 1K"/>
</dbReference>
<dbReference type="InterPro" id="IPR017451">
    <property type="entry name" value="F-box-assoc_interact_dom"/>
</dbReference>
<comment type="caution">
    <text evidence="3">The sequence shown here is derived from an EMBL/GenBank/DDBJ whole genome shotgun (WGS) entry which is preliminary data.</text>
</comment>